<proteinExistence type="predicted"/>
<dbReference type="SUPFAM" id="SSF53335">
    <property type="entry name" value="S-adenosyl-L-methionine-dependent methyltransferases"/>
    <property type="match status" value="1"/>
</dbReference>
<dbReference type="GO" id="GO:0008168">
    <property type="term" value="F:methyltransferase activity"/>
    <property type="evidence" value="ECO:0007669"/>
    <property type="project" value="UniProtKB-KW"/>
</dbReference>
<dbReference type="Pfam" id="PF13649">
    <property type="entry name" value="Methyltransf_25"/>
    <property type="match status" value="1"/>
</dbReference>
<feature type="domain" description="Methyltransferase" evidence="3">
    <location>
        <begin position="57"/>
        <end position="150"/>
    </location>
</feature>
<keyword evidence="5" id="KW-1185">Reference proteome</keyword>
<gene>
    <name evidence="4" type="ORF">SAMN05216174_101725</name>
</gene>
<evidence type="ECO:0000313" key="5">
    <source>
        <dbReference type="Proteomes" id="UP000199501"/>
    </source>
</evidence>
<organism evidence="4 5">
    <name type="scientific">Actinokineospora iranica</name>
    <dbReference type="NCBI Taxonomy" id="1271860"/>
    <lineage>
        <taxon>Bacteria</taxon>
        <taxon>Bacillati</taxon>
        <taxon>Actinomycetota</taxon>
        <taxon>Actinomycetes</taxon>
        <taxon>Pseudonocardiales</taxon>
        <taxon>Pseudonocardiaceae</taxon>
        <taxon>Actinokineospora</taxon>
    </lineage>
</organism>
<dbReference type="CDD" id="cd02440">
    <property type="entry name" value="AdoMet_MTases"/>
    <property type="match status" value="1"/>
</dbReference>
<evidence type="ECO:0000256" key="2">
    <source>
        <dbReference type="ARBA" id="ARBA00022679"/>
    </source>
</evidence>
<evidence type="ECO:0000313" key="4">
    <source>
        <dbReference type="EMBL" id="SDC26198.1"/>
    </source>
</evidence>
<evidence type="ECO:0000259" key="3">
    <source>
        <dbReference type="Pfam" id="PF13649"/>
    </source>
</evidence>
<keyword evidence="2 4" id="KW-0808">Transferase</keyword>
<dbReference type="GO" id="GO:0032259">
    <property type="term" value="P:methylation"/>
    <property type="evidence" value="ECO:0007669"/>
    <property type="project" value="UniProtKB-KW"/>
</dbReference>
<protein>
    <submittedName>
        <fullName evidence="4">Methyltransferase domain-containing protein</fullName>
    </submittedName>
</protein>
<dbReference type="Gene3D" id="3.40.50.150">
    <property type="entry name" value="Vaccinia Virus protein VP39"/>
    <property type="match status" value="1"/>
</dbReference>
<dbReference type="PANTHER" id="PTHR43861:SF1">
    <property type="entry name" value="TRANS-ACONITATE 2-METHYLTRANSFERASE"/>
    <property type="match status" value="1"/>
</dbReference>
<dbReference type="InterPro" id="IPR041698">
    <property type="entry name" value="Methyltransf_25"/>
</dbReference>
<dbReference type="EMBL" id="FMZZ01000001">
    <property type="protein sequence ID" value="SDC26198.1"/>
    <property type="molecule type" value="Genomic_DNA"/>
</dbReference>
<keyword evidence="1 4" id="KW-0489">Methyltransferase</keyword>
<dbReference type="PANTHER" id="PTHR43861">
    <property type="entry name" value="TRANS-ACONITATE 2-METHYLTRANSFERASE-RELATED"/>
    <property type="match status" value="1"/>
</dbReference>
<accession>A0A1G6K5P5</accession>
<dbReference type="AlphaFoldDB" id="A0A1G6K5P5"/>
<sequence length="287" mass="30343">MDTARTTVGSEPADQTALWNGVAGQAWVQAQDLLDQMFTPFENLLVDAVLAQSPTAVLDIGCGTGGLTTAVARALGARSRCVGVDISEPMIGAARARADRENTRAAFVRADAQTHAFPPGDAEMIISRFGVMFFDDPVEAFANLRRAAADGAGLRFIAWRGAGENPFMTTAERAAAPLLPNLPARNPDAPGQFAFADADRVRGVLAESDWADIDIAPLDVVCALPEPDLVRYLTLLGPVGRALHDADERTRALVIDTARAAFAPFAHGTEVRFTAACWLVSATASPA</sequence>
<dbReference type="RefSeq" id="WP_228771316.1">
    <property type="nucleotide sequence ID" value="NZ_FMZZ01000001.1"/>
</dbReference>
<reference evidence="5" key="1">
    <citation type="submission" date="2016-10" db="EMBL/GenBank/DDBJ databases">
        <authorList>
            <person name="Varghese N."/>
            <person name="Submissions S."/>
        </authorList>
    </citation>
    <scope>NUCLEOTIDE SEQUENCE [LARGE SCALE GENOMIC DNA]</scope>
    <source>
        <strain evidence="5">IBRC-M 10403</strain>
    </source>
</reference>
<dbReference type="InterPro" id="IPR029063">
    <property type="entry name" value="SAM-dependent_MTases_sf"/>
</dbReference>
<evidence type="ECO:0000256" key="1">
    <source>
        <dbReference type="ARBA" id="ARBA00022603"/>
    </source>
</evidence>
<dbReference type="Proteomes" id="UP000199501">
    <property type="component" value="Unassembled WGS sequence"/>
</dbReference>
<name>A0A1G6K5P5_9PSEU</name>
<dbReference type="STRING" id="1271860.SAMN05216174_101725"/>